<feature type="transmembrane region" description="Helical" evidence="1">
    <location>
        <begin position="20"/>
        <end position="40"/>
    </location>
</feature>
<keyword evidence="1" id="KW-0472">Membrane</keyword>
<accession>A0ABV7YIV7</accession>
<proteinExistence type="predicted"/>
<evidence type="ECO:0000256" key="1">
    <source>
        <dbReference type="SAM" id="Phobius"/>
    </source>
</evidence>
<dbReference type="EMBL" id="JBHRZH010000037">
    <property type="protein sequence ID" value="MFC3765296.1"/>
    <property type="molecule type" value="Genomic_DNA"/>
</dbReference>
<protein>
    <recommendedName>
        <fullName evidence="4">PH domain-containing protein</fullName>
    </recommendedName>
</protein>
<evidence type="ECO:0000313" key="3">
    <source>
        <dbReference type="Proteomes" id="UP001595699"/>
    </source>
</evidence>
<sequence length="178" mass="19504">MDGDVRTEFGPRPGRLRSAFVLTGLGVLLLAGAFAINAWTSGIRSVAPTILLGVVGLLLTGVGVSMFWFGVPRYALSFDRQGVHVRTRGRTVELPWADIDSWWAGVPSDKPVQKIRREMVLASPAAHVAQPDAGLRRLLWSRQRRRWVVCEPVLTDGTTEQIVAAMNALAPGKRSLHQ</sequence>
<reference evidence="3" key="1">
    <citation type="journal article" date="2019" name="Int. J. Syst. Evol. Microbiol.">
        <title>The Global Catalogue of Microorganisms (GCM) 10K type strain sequencing project: providing services to taxonomists for standard genome sequencing and annotation.</title>
        <authorList>
            <consortium name="The Broad Institute Genomics Platform"/>
            <consortium name="The Broad Institute Genome Sequencing Center for Infectious Disease"/>
            <person name="Wu L."/>
            <person name="Ma J."/>
        </authorList>
    </citation>
    <scope>NUCLEOTIDE SEQUENCE [LARGE SCALE GENOMIC DNA]</scope>
    <source>
        <strain evidence="3">CGMCC 4.7241</strain>
    </source>
</reference>
<organism evidence="2 3">
    <name type="scientific">Tenggerimyces flavus</name>
    <dbReference type="NCBI Taxonomy" id="1708749"/>
    <lineage>
        <taxon>Bacteria</taxon>
        <taxon>Bacillati</taxon>
        <taxon>Actinomycetota</taxon>
        <taxon>Actinomycetes</taxon>
        <taxon>Propionibacteriales</taxon>
        <taxon>Nocardioidaceae</taxon>
        <taxon>Tenggerimyces</taxon>
    </lineage>
</organism>
<evidence type="ECO:0008006" key="4">
    <source>
        <dbReference type="Google" id="ProtNLM"/>
    </source>
</evidence>
<dbReference type="RefSeq" id="WP_205121318.1">
    <property type="nucleotide sequence ID" value="NZ_JAFBCM010000001.1"/>
</dbReference>
<dbReference type="Proteomes" id="UP001595699">
    <property type="component" value="Unassembled WGS sequence"/>
</dbReference>
<gene>
    <name evidence="2" type="ORF">ACFOUW_30980</name>
</gene>
<name>A0ABV7YIV7_9ACTN</name>
<keyword evidence="3" id="KW-1185">Reference proteome</keyword>
<evidence type="ECO:0000313" key="2">
    <source>
        <dbReference type="EMBL" id="MFC3765296.1"/>
    </source>
</evidence>
<comment type="caution">
    <text evidence="2">The sequence shown here is derived from an EMBL/GenBank/DDBJ whole genome shotgun (WGS) entry which is preliminary data.</text>
</comment>
<keyword evidence="1" id="KW-1133">Transmembrane helix</keyword>
<feature type="transmembrane region" description="Helical" evidence="1">
    <location>
        <begin position="46"/>
        <end position="71"/>
    </location>
</feature>
<keyword evidence="1" id="KW-0812">Transmembrane</keyword>